<dbReference type="GO" id="GO:0019674">
    <property type="term" value="P:NAD+ metabolic process"/>
    <property type="evidence" value="ECO:0007669"/>
    <property type="project" value="InterPro"/>
</dbReference>
<reference evidence="9 12" key="1">
    <citation type="submission" date="2019-10" db="EMBL/GenBank/DDBJ databases">
        <title>Comparative genomics of sulfur disproportionating microorganisms.</title>
        <authorList>
            <person name="Ward L.M."/>
            <person name="Bertran E."/>
            <person name="Johnston D."/>
        </authorList>
    </citation>
    <scope>NUCLEOTIDE SEQUENCE [LARGE SCALE GENOMIC DNA]</scope>
    <source>
        <strain evidence="9 12">DSM 3772</strain>
    </source>
</reference>
<evidence type="ECO:0000313" key="10">
    <source>
        <dbReference type="EMBL" id="QGR21718.1"/>
    </source>
</evidence>
<evidence type="ECO:0000256" key="7">
    <source>
        <dbReference type="ARBA" id="ARBA00023027"/>
    </source>
</evidence>
<dbReference type="PANTHER" id="PTHR20275">
    <property type="entry name" value="NAD KINASE"/>
    <property type="match status" value="1"/>
</dbReference>
<proteinExistence type="inferred from homology"/>
<dbReference type="InterPro" id="IPR017438">
    <property type="entry name" value="ATP-NAD_kinase_N"/>
</dbReference>
<dbReference type="InterPro" id="IPR002504">
    <property type="entry name" value="NADK"/>
</dbReference>
<keyword evidence="6 8" id="KW-0521">NADP</keyword>
<evidence type="ECO:0000313" key="11">
    <source>
        <dbReference type="Proteomes" id="UP000426328"/>
    </source>
</evidence>
<dbReference type="InterPro" id="IPR016064">
    <property type="entry name" value="NAD/diacylglycerol_kinase_sf"/>
</dbReference>
<evidence type="ECO:0000256" key="3">
    <source>
        <dbReference type="ARBA" id="ARBA00022741"/>
    </source>
</evidence>
<evidence type="ECO:0000313" key="12">
    <source>
        <dbReference type="Proteomes" id="UP000474054"/>
    </source>
</evidence>
<dbReference type="AlphaFoldDB" id="A0A650CVC4"/>
<gene>
    <name evidence="8" type="primary">nadK</name>
    <name evidence="10" type="ORF">D1866_06700</name>
    <name evidence="9" type="ORF">GFB69_08120</name>
</gene>
<dbReference type="HAMAP" id="MF_00361">
    <property type="entry name" value="NAD_kinase"/>
    <property type="match status" value="1"/>
</dbReference>
<keyword evidence="4 8" id="KW-0418">Kinase</keyword>
<keyword evidence="1 8" id="KW-0963">Cytoplasm</keyword>
<sequence length="247" mass="27205">MRIKIVSKPSSQILEIVQKIISTAKSQGFEIDEQNPDIIIAVGGDGTLLKAIKLNKPVIAIKAGRRGFLMDVNPESIDEVFKRLKENDYKIQEYPLLETNICGISSLAFNETGILADQPETILLTLSFLNSEIQIEGDGVLISTPQGTTGWSLSATGNILYGINAMEVAFINPVLSPLRSIVLPPTEIKVKVESKGYPQKIRVTSDGDLLKVINEGSEIKVKLSPKKAIIYRFFDIDPLRRILNGDK</sequence>
<dbReference type="RefSeq" id="WP_152941771.1">
    <property type="nucleotide sequence ID" value="NZ_CP045482.1"/>
</dbReference>
<dbReference type="GO" id="GO:0005737">
    <property type="term" value="C:cytoplasm"/>
    <property type="evidence" value="ECO:0007669"/>
    <property type="project" value="UniProtKB-SubCell"/>
</dbReference>
<evidence type="ECO:0000313" key="9">
    <source>
        <dbReference type="EMBL" id="MQL55705.1"/>
    </source>
</evidence>
<keyword evidence="3 8" id="KW-0547">Nucleotide-binding</keyword>
<comment type="subcellular location">
    <subcellularLocation>
        <location evidence="8">Cytoplasm</location>
    </subcellularLocation>
</comment>
<dbReference type="EMBL" id="WHYS01000002">
    <property type="protein sequence ID" value="MQL55705.1"/>
    <property type="molecule type" value="Genomic_DNA"/>
</dbReference>
<protein>
    <recommendedName>
        <fullName evidence="8">NAD kinase</fullName>
        <ecNumber evidence="8">2.7.1.23</ecNumber>
    </recommendedName>
    <alternativeName>
        <fullName evidence="8">ATP-dependent NAD kinase</fullName>
    </alternativeName>
</protein>
<dbReference type="EMBL" id="CP045482">
    <property type="protein sequence ID" value="QGR21718.1"/>
    <property type="molecule type" value="Genomic_DNA"/>
</dbReference>
<feature type="active site" description="Proton acceptor" evidence="8">
    <location>
        <position position="45"/>
    </location>
</feature>
<comment type="catalytic activity">
    <reaction evidence="8">
        <text>NAD(+) + ATP = ADP + NADP(+) + H(+)</text>
        <dbReference type="Rhea" id="RHEA:18629"/>
        <dbReference type="ChEBI" id="CHEBI:15378"/>
        <dbReference type="ChEBI" id="CHEBI:30616"/>
        <dbReference type="ChEBI" id="CHEBI:57540"/>
        <dbReference type="ChEBI" id="CHEBI:58349"/>
        <dbReference type="ChEBI" id="CHEBI:456216"/>
        <dbReference type="EC" id="2.7.1.23"/>
    </reaction>
</comment>
<dbReference type="Proteomes" id="UP000474054">
    <property type="component" value="Unassembled WGS sequence"/>
</dbReference>
<evidence type="ECO:0000256" key="6">
    <source>
        <dbReference type="ARBA" id="ARBA00022857"/>
    </source>
</evidence>
<feature type="binding site" evidence="8">
    <location>
        <position position="138"/>
    </location>
    <ligand>
        <name>NAD(+)</name>
        <dbReference type="ChEBI" id="CHEBI:57540"/>
    </ligand>
</feature>
<keyword evidence="2 8" id="KW-0808">Transferase</keyword>
<comment type="caution">
    <text evidence="8">Lacks conserved residue(s) required for the propagation of feature annotation.</text>
</comment>
<accession>A0A650CVC4</accession>
<organism evidence="10 11">
    <name type="scientific">Acidianus ambivalens</name>
    <name type="common">Desulfurolobus ambivalens</name>
    <dbReference type="NCBI Taxonomy" id="2283"/>
    <lineage>
        <taxon>Archaea</taxon>
        <taxon>Thermoproteota</taxon>
        <taxon>Thermoprotei</taxon>
        <taxon>Sulfolobales</taxon>
        <taxon>Sulfolobaceae</taxon>
        <taxon>Acidianus</taxon>
    </lineage>
</organism>
<dbReference type="Gene3D" id="3.40.50.10330">
    <property type="entry name" value="Probable inorganic polyphosphate/atp-NAD kinase, domain 1"/>
    <property type="match status" value="1"/>
</dbReference>
<dbReference type="GO" id="GO:0046872">
    <property type="term" value="F:metal ion binding"/>
    <property type="evidence" value="ECO:0007669"/>
    <property type="project" value="UniProtKB-UniRule"/>
</dbReference>
<evidence type="ECO:0000256" key="1">
    <source>
        <dbReference type="ARBA" id="ARBA00022490"/>
    </source>
</evidence>
<evidence type="ECO:0000256" key="2">
    <source>
        <dbReference type="ARBA" id="ARBA00022679"/>
    </source>
</evidence>
<evidence type="ECO:0000256" key="8">
    <source>
        <dbReference type="HAMAP-Rule" id="MF_00361"/>
    </source>
</evidence>
<dbReference type="Gene3D" id="2.60.200.30">
    <property type="entry name" value="Probable inorganic polyphosphate/atp-NAD kinase, domain 2"/>
    <property type="match status" value="1"/>
</dbReference>
<comment type="function">
    <text evidence="8">Involved in the regulation of the intracellular balance of NAD and NADP, and is a key enzyme in the biosynthesis of NADP. Catalyzes specifically the phosphorylation on 2'-hydroxyl of the adenosine moiety of NAD to yield NADP.</text>
</comment>
<evidence type="ECO:0000256" key="5">
    <source>
        <dbReference type="ARBA" id="ARBA00022840"/>
    </source>
</evidence>
<dbReference type="GO" id="GO:0005524">
    <property type="term" value="F:ATP binding"/>
    <property type="evidence" value="ECO:0007669"/>
    <property type="project" value="UniProtKB-KW"/>
</dbReference>
<comment type="similarity">
    <text evidence="8">Belongs to the NAD kinase family.</text>
</comment>
<dbReference type="PANTHER" id="PTHR20275:SF43">
    <property type="entry name" value="BIFUNCTIONAL NADP PHOSPHATASE_NAD KINASE"/>
    <property type="match status" value="1"/>
</dbReference>
<dbReference type="KEGG" id="aamb:D1866_06700"/>
<keyword evidence="7 8" id="KW-0520">NAD</keyword>
<feature type="binding site" evidence="8">
    <location>
        <begin position="45"/>
        <end position="46"/>
    </location>
    <ligand>
        <name>NAD(+)</name>
        <dbReference type="ChEBI" id="CHEBI:57540"/>
    </ligand>
</feature>
<dbReference type="GO" id="GO:0006741">
    <property type="term" value="P:NADP+ biosynthetic process"/>
    <property type="evidence" value="ECO:0007669"/>
    <property type="project" value="UniProtKB-UniRule"/>
</dbReference>
<dbReference type="EC" id="2.7.1.23" evidence="8"/>
<reference evidence="10 11" key="2">
    <citation type="submission" date="2019-10" db="EMBL/GenBank/DDBJ databases">
        <title>Genome Sequences from Six Type Strain Members of the Archaeal Family Sulfolobaceae: Acidianus ambivalens, Acidianus infernus, Metallosphaera prunae, Stygiolobus azoricus, Sulfolobus metallicus, and Sulfurisphaera ohwakuensis.</title>
        <authorList>
            <person name="Counts J.A."/>
            <person name="Kelly R.M."/>
        </authorList>
    </citation>
    <scope>NUCLEOTIDE SEQUENCE [LARGE SCALE GENOMIC DNA]</scope>
    <source>
        <strain evidence="10 11">LEI 10</strain>
    </source>
</reference>
<name>A0A650CVC4_ACIAM</name>
<dbReference type="GO" id="GO:0003951">
    <property type="term" value="F:NAD+ kinase activity"/>
    <property type="evidence" value="ECO:0007669"/>
    <property type="project" value="UniProtKB-UniRule"/>
</dbReference>
<feature type="binding site" evidence="8">
    <location>
        <position position="50"/>
    </location>
    <ligand>
        <name>NAD(+)</name>
        <dbReference type="ChEBI" id="CHEBI:57540"/>
    </ligand>
</feature>
<feature type="binding site" evidence="8">
    <location>
        <begin position="149"/>
        <end position="154"/>
    </location>
    <ligand>
        <name>NAD(+)</name>
        <dbReference type="ChEBI" id="CHEBI:57540"/>
    </ligand>
</feature>
<dbReference type="Pfam" id="PF20143">
    <property type="entry name" value="NAD_kinase_C"/>
    <property type="match status" value="1"/>
</dbReference>
<evidence type="ECO:0000256" key="4">
    <source>
        <dbReference type="ARBA" id="ARBA00022777"/>
    </source>
</evidence>
<keyword evidence="11" id="KW-1185">Reference proteome</keyword>
<comment type="cofactor">
    <cofactor evidence="8">
        <name>a divalent metal cation</name>
        <dbReference type="ChEBI" id="CHEBI:60240"/>
    </cofactor>
</comment>
<dbReference type="GeneID" id="42779412"/>
<dbReference type="Pfam" id="PF01513">
    <property type="entry name" value="NAD_kinase"/>
    <property type="match status" value="1"/>
</dbReference>
<keyword evidence="5 8" id="KW-0067">ATP-binding</keyword>
<feature type="binding site" evidence="8">
    <location>
        <begin position="110"/>
        <end position="111"/>
    </location>
    <ligand>
        <name>NAD(+)</name>
        <dbReference type="ChEBI" id="CHEBI:57540"/>
    </ligand>
</feature>
<dbReference type="SUPFAM" id="SSF111331">
    <property type="entry name" value="NAD kinase/diacylglycerol kinase-like"/>
    <property type="match status" value="1"/>
</dbReference>
<dbReference type="Proteomes" id="UP000426328">
    <property type="component" value="Chromosome"/>
</dbReference>
<dbReference type="InterPro" id="IPR017437">
    <property type="entry name" value="ATP-NAD_kinase_PpnK-typ_C"/>
</dbReference>